<accession>A0A1Z1MHG2</accession>
<organism evidence="6">
    <name type="scientific">Dasya naccarioides</name>
    <dbReference type="NCBI Taxonomy" id="2007180"/>
    <lineage>
        <taxon>Eukaryota</taxon>
        <taxon>Rhodophyta</taxon>
        <taxon>Florideophyceae</taxon>
        <taxon>Rhodymeniophycidae</taxon>
        <taxon>Ceramiales</taxon>
        <taxon>Dasyaceae</taxon>
        <taxon>Dasya</taxon>
    </lineage>
</organism>
<evidence type="ECO:0000313" key="6">
    <source>
        <dbReference type="EMBL" id="ARW65255.1"/>
    </source>
</evidence>
<proteinExistence type="inferred from homology"/>
<name>A0A1Z1MHG2_9FLOR</name>
<dbReference type="Pfam" id="PF05421">
    <property type="entry name" value="DUF751"/>
    <property type="match status" value="1"/>
</dbReference>
<evidence type="ECO:0000256" key="4">
    <source>
        <dbReference type="ARBA" id="ARBA00022640"/>
    </source>
</evidence>
<keyword evidence="5" id="KW-1133">Transmembrane helix</keyword>
<reference evidence="6" key="1">
    <citation type="journal article" date="2017" name="J. Phycol.">
        <title>Analysis of chloroplast genomes and a supermatrix inform reclassification of the Rhodomelaceae (Rhodophyta).</title>
        <authorList>
            <person name="Diaz-Tapia P."/>
            <person name="Maggs C.A."/>
            <person name="West J.A."/>
            <person name="Verbruggen H."/>
        </authorList>
    </citation>
    <scope>NUCLEOTIDE SEQUENCE</scope>
    <source>
        <strain evidence="6">PD888</strain>
    </source>
</reference>
<evidence type="ECO:0000256" key="1">
    <source>
        <dbReference type="ARBA" id="ARBA00004474"/>
    </source>
</evidence>
<dbReference type="AlphaFoldDB" id="A0A1Z1MHG2"/>
<geneLocation type="chloroplast" evidence="6"/>
<keyword evidence="4 6" id="KW-0934">Plastid</keyword>
<keyword evidence="5" id="KW-0472">Membrane</keyword>
<dbReference type="InterPro" id="IPR008470">
    <property type="entry name" value="Uncharacterised_Ycf33"/>
</dbReference>
<dbReference type="GeneID" id="33358196"/>
<feature type="transmembrane region" description="Helical" evidence="5">
    <location>
        <begin position="40"/>
        <end position="58"/>
    </location>
</feature>
<evidence type="ECO:0000256" key="2">
    <source>
        <dbReference type="ARBA" id="ARBA00010985"/>
    </source>
</evidence>
<protein>
    <recommendedName>
        <fullName evidence="3">Uncharacterized protein ycf33</fullName>
    </recommendedName>
</protein>
<keyword evidence="5" id="KW-0812">Transmembrane</keyword>
<sequence length="63" mass="7630">MYNFWNNVYKFPRFLIAVMIGFFLTTFRPVFKSLKNKKVSIIKMLIIIFICISIYLILKEMTE</sequence>
<keyword evidence="6" id="KW-0150">Chloroplast</keyword>
<dbReference type="RefSeq" id="YP_009396069.1">
    <property type="nucleotide sequence ID" value="NC_035280.1"/>
</dbReference>
<dbReference type="EMBL" id="MF101436">
    <property type="protein sequence ID" value="ARW65255.1"/>
    <property type="molecule type" value="Genomic_DNA"/>
</dbReference>
<comment type="subcellular location">
    <subcellularLocation>
        <location evidence="1">Plastid</location>
    </subcellularLocation>
</comment>
<gene>
    <name evidence="6" type="primary">ycf33</name>
</gene>
<comment type="similarity">
    <text evidence="2">Belongs to the ycf33 family.</text>
</comment>
<evidence type="ECO:0000256" key="3">
    <source>
        <dbReference type="ARBA" id="ARBA00021584"/>
    </source>
</evidence>
<dbReference type="GO" id="GO:0009536">
    <property type="term" value="C:plastid"/>
    <property type="evidence" value="ECO:0007669"/>
    <property type="project" value="UniProtKB-SubCell"/>
</dbReference>
<feature type="transmembrane region" description="Helical" evidence="5">
    <location>
        <begin position="12"/>
        <end position="31"/>
    </location>
</feature>
<evidence type="ECO:0000256" key="5">
    <source>
        <dbReference type="SAM" id="Phobius"/>
    </source>
</evidence>